<feature type="compositionally biased region" description="Low complexity" evidence="3">
    <location>
        <begin position="53"/>
        <end position="67"/>
    </location>
</feature>
<feature type="compositionally biased region" description="Low complexity" evidence="3">
    <location>
        <begin position="470"/>
        <end position="485"/>
    </location>
</feature>
<keyword evidence="4" id="KW-1185">Reference proteome</keyword>
<dbReference type="GO" id="GO:0031012">
    <property type="term" value="C:extracellular matrix"/>
    <property type="evidence" value="ECO:0007669"/>
    <property type="project" value="TreeGrafter"/>
</dbReference>
<dbReference type="PANTHER" id="PTHR12236">
    <property type="entry name" value="STRUCTURAL CONTITUENT OF CUTICLE"/>
    <property type="match status" value="1"/>
</dbReference>
<dbReference type="GeneID" id="113209398"/>
<name>A0A9C6X671_FRAOC</name>
<protein>
    <submittedName>
        <fullName evidence="5">Uncharacterized protein LOC113209398</fullName>
    </submittedName>
</protein>
<feature type="region of interest" description="Disordered" evidence="3">
    <location>
        <begin position="1"/>
        <end position="98"/>
    </location>
</feature>
<dbReference type="OrthoDB" id="6595597at2759"/>
<dbReference type="RefSeq" id="XP_052129753.1">
    <property type="nucleotide sequence ID" value="XM_052273793.1"/>
</dbReference>
<dbReference type="PROSITE" id="PS00233">
    <property type="entry name" value="CHIT_BIND_RR_1"/>
    <property type="match status" value="1"/>
</dbReference>
<dbReference type="KEGG" id="foc:113209398"/>
<sequence length="485" mass="53682">MDAPAAVTSEQKQQPMEPGPQPATESEGHARDKRRLPDPGFVIPATPMGFTKQQQQSQPQQAPAGAPTNPREKHSVQSPPRQKKLFYPHGSASAGRDEHMKALQNFLGQTRKLGVPDEQALKLLDKELNKAKRQQGAQRPVYHATPLKPYGSLINFNSAPYEKHQLKGPMKPIREQQNDIPPPTKPLVVESDRQILRSAAAAPGAHTEAVVVPSGPLPVSVPMLVQTQQAQQQAPQQYPAQKHTTALALPSAQPSGQAAYQAVALPVQAYQQQPAYQPSYQTAYQPLEAHATVLQEAHLQHAVEAHDPSDNAVNIEALQSYAPQQEEHVVHRQPLVVPQSVQHVQVQQVQEVQQGPVYVYEQEQARVPEAEVHVELPKQVAVVEPAQHAVVAAPGLYREQKEHQEYASQYRFGYRVRDEHGGNDFGHAETREGKMTKGEYFVTLPDGRLQSVKYWADPSGYHAHVSYTNHASHPAPAPQHQPHQH</sequence>
<dbReference type="PROSITE" id="PS51155">
    <property type="entry name" value="CHIT_BIND_RR_2"/>
    <property type="match status" value="1"/>
</dbReference>
<evidence type="ECO:0000256" key="1">
    <source>
        <dbReference type="ARBA" id="ARBA00022460"/>
    </source>
</evidence>
<dbReference type="InterPro" id="IPR031311">
    <property type="entry name" value="CHIT_BIND_RR_consensus"/>
</dbReference>
<dbReference type="AlphaFoldDB" id="A0A9C6X671"/>
<dbReference type="PANTHER" id="PTHR12236:SF79">
    <property type="entry name" value="CUTICULAR PROTEIN 50CB-RELATED"/>
    <property type="match status" value="1"/>
</dbReference>
<organism evidence="4 5">
    <name type="scientific">Frankliniella occidentalis</name>
    <name type="common">Western flower thrips</name>
    <name type="synonym">Euthrips occidentalis</name>
    <dbReference type="NCBI Taxonomy" id="133901"/>
    <lineage>
        <taxon>Eukaryota</taxon>
        <taxon>Metazoa</taxon>
        <taxon>Ecdysozoa</taxon>
        <taxon>Arthropoda</taxon>
        <taxon>Hexapoda</taxon>
        <taxon>Insecta</taxon>
        <taxon>Pterygota</taxon>
        <taxon>Neoptera</taxon>
        <taxon>Paraneoptera</taxon>
        <taxon>Thysanoptera</taxon>
        <taxon>Terebrantia</taxon>
        <taxon>Thripoidea</taxon>
        <taxon>Thripidae</taxon>
        <taxon>Frankliniella</taxon>
    </lineage>
</organism>
<evidence type="ECO:0000313" key="4">
    <source>
        <dbReference type="Proteomes" id="UP000504606"/>
    </source>
</evidence>
<reference evidence="5" key="1">
    <citation type="submission" date="2025-08" db="UniProtKB">
        <authorList>
            <consortium name="RefSeq"/>
        </authorList>
    </citation>
    <scope>IDENTIFICATION</scope>
    <source>
        <tissue evidence="5">Whole organism</tissue>
    </source>
</reference>
<dbReference type="GO" id="GO:0005615">
    <property type="term" value="C:extracellular space"/>
    <property type="evidence" value="ECO:0007669"/>
    <property type="project" value="TreeGrafter"/>
</dbReference>
<feature type="region of interest" description="Disordered" evidence="3">
    <location>
        <begin position="466"/>
        <end position="485"/>
    </location>
</feature>
<evidence type="ECO:0000256" key="2">
    <source>
        <dbReference type="PROSITE-ProRule" id="PRU00497"/>
    </source>
</evidence>
<dbReference type="Proteomes" id="UP000504606">
    <property type="component" value="Unplaced"/>
</dbReference>
<evidence type="ECO:0000256" key="3">
    <source>
        <dbReference type="SAM" id="MobiDB-lite"/>
    </source>
</evidence>
<dbReference type="GO" id="GO:0042302">
    <property type="term" value="F:structural constituent of cuticle"/>
    <property type="evidence" value="ECO:0007669"/>
    <property type="project" value="UniProtKB-UniRule"/>
</dbReference>
<evidence type="ECO:0000313" key="5">
    <source>
        <dbReference type="RefSeq" id="XP_052129753.1"/>
    </source>
</evidence>
<accession>A0A9C6X671</accession>
<gene>
    <name evidence="5" type="primary">LOC113209398</name>
</gene>
<proteinExistence type="predicted"/>
<keyword evidence="1 2" id="KW-0193">Cuticle</keyword>
<dbReference type="InterPro" id="IPR051217">
    <property type="entry name" value="Insect_Cuticle_Struc_Prot"/>
</dbReference>
<dbReference type="Pfam" id="PF00379">
    <property type="entry name" value="Chitin_bind_4"/>
    <property type="match status" value="1"/>
</dbReference>
<dbReference type="InterPro" id="IPR000618">
    <property type="entry name" value="Insect_cuticle"/>
</dbReference>